<evidence type="ECO:0000313" key="5">
    <source>
        <dbReference type="EMBL" id="KAE8655931.1"/>
    </source>
</evidence>
<evidence type="ECO:0000256" key="1">
    <source>
        <dbReference type="PROSITE-ProRule" id="PRU00176"/>
    </source>
</evidence>
<dbReference type="GO" id="GO:0003723">
    <property type="term" value="F:RNA binding"/>
    <property type="evidence" value="ECO:0007669"/>
    <property type="project" value="UniProtKB-UniRule"/>
</dbReference>
<keyword evidence="2" id="KW-0175">Coiled coil</keyword>
<evidence type="ECO:0000256" key="3">
    <source>
        <dbReference type="SAM" id="MobiDB-lite"/>
    </source>
</evidence>
<dbReference type="Proteomes" id="UP000436088">
    <property type="component" value="Unassembled WGS sequence"/>
</dbReference>
<feature type="domain" description="RRM" evidence="4">
    <location>
        <begin position="165"/>
        <end position="242"/>
    </location>
</feature>
<dbReference type="Pfam" id="PF00076">
    <property type="entry name" value="RRM_1"/>
    <property type="match status" value="1"/>
</dbReference>
<protein>
    <submittedName>
        <fullName evidence="5">BTB/POZ domain-containing protein TNFAIP1 isoform 2</fullName>
    </submittedName>
</protein>
<feature type="compositionally biased region" description="Basic residues" evidence="3">
    <location>
        <begin position="59"/>
        <end position="76"/>
    </location>
</feature>
<feature type="region of interest" description="Disordered" evidence="3">
    <location>
        <begin position="54"/>
        <end position="89"/>
    </location>
</feature>
<gene>
    <name evidence="5" type="ORF">F3Y22_tig00117016pilonHSYRG00720</name>
</gene>
<dbReference type="PROSITE" id="PS50102">
    <property type="entry name" value="RRM"/>
    <property type="match status" value="1"/>
</dbReference>
<dbReference type="SUPFAM" id="SSF54928">
    <property type="entry name" value="RNA-binding domain, RBD"/>
    <property type="match status" value="1"/>
</dbReference>
<accession>A0A6A2WEU0</accession>
<comment type="caution">
    <text evidence="5">The sequence shown here is derived from an EMBL/GenBank/DDBJ whole genome shotgun (WGS) entry which is preliminary data.</text>
</comment>
<dbReference type="InterPro" id="IPR000504">
    <property type="entry name" value="RRM_dom"/>
</dbReference>
<evidence type="ECO:0000259" key="4">
    <source>
        <dbReference type="PROSITE" id="PS50102"/>
    </source>
</evidence>
<dbReference type="CDD" id="cd00590">
    <property type="entry name" value="RRM_SF"/>
    <property type="match status" value="1"/>
</dbReference>
<feature type="compositionally biased region" description="Low complexity" evidence="3">
    <location>
        <begin position="104"/>
        <end position="121"/>
    </location>
</feature>
<dbReference type="EMBL" id="VEPZ02001774">
    <property type="protein sequence ID" value="KAE8655931.1"/>
    <property type="molecule type" value="Genomic_DNA"/>
</dbReference>
<dbReference type="InterPro" id="IPR012677">
    <property type="entry name" value="Nucleotide-bd_a/b_plait_sf"/>
</dbReference>
<keyword evidence="1" id="KW-0694">RNA-binding</keyword>
<feature type="region of interest" description="Disordered" evidence="3">
    <location>
        <begin position="103"/>
        <end position="126"/>
    </location>
</feature>
<reference evidence="5" key="1">
    <citation type="submission" date="2019-09" db="EMBL/GenBank/DDBJ databases">
        <title>Draft genome information of white flower Hibiscus syriacus.</title>
        <authorList>
            <person name="Kim Y.-M."/>
        </authorList>
    </citation>
    <scope>NUCLEOTIDE SEQUENCE [LARGE SCALE GENOMIC DNA]</scope>
    <source>
        <strain evidence="5">YM2019G1</strain>
    </source>
</reference>
<sequence length="527" mass="58306">MTFSISSTSTPPSASPFFHSKNPFPSFPIWVSCRNQGKSSASVLFPLCFAAKSQTGGPVKKRSSSAAGNKKRRKGKSGNDDDNLKGLSLRDVEIVEDDDDVVVDEGSSSSSSSTSTTSRRSLAYYPSPLPKPPAGFVVDDTGRVLMASNKRIATVVRVPVRQNCVTVIIFNIPESFHYQGLWLFFDKYGEVVDSFIPNKRSKGGSRFGFVRFTRLEDARKVINCVDSSWIQGNKVRVFMARYHPRDVFWRKKFSSPFPVKGKSVVKEVSHTEAPFVGSVDESKLSTLKNSLVEWCRIFIKWVESSSLEEAVASPLSKVGELVGVSPVKFPELEVCTEEAGRNVNSSEVQCPGRCSEEEENAFCCMGSGYRGCFLLGEGEDDRNIGEEMMMGLRSAVVSQGTVHSQIEEVEEHETEMVHAEREAVDVYKDRCLSARGYEGSKDYFSDFPMLDGRVESKVVEDVLKEGLKNNSAFNRLNGEAMLNRGTKENLKKVETDSLMLGKDLDFEFGGSVVVLFPDDYGSGSFGR</sequence>
<dbReference type="PANTHER" id="PTHR36061:SF3">
    <property type="entry name" value="OS04G0692200 PROTEIN"/>
    <property type="match status" value="1"/>
</dbReference>
<keyword evidence="6" id="KW-1185">Reference proteome</keyword>
<name>A0A6A2WEU0_HIBSY</name>
<feature type="compositionally biased region" description="Basic and acidic residues" evidence="3">
    <location>
        <begin position="77"/>
        <end position="89"/>
    </location>
</feature>
<proteinExistence type="predicted"/>
<organism evidence="5 6">
    <name type="scientific">Hibiscus syriacus</name>
    <name type="common">Rose of Sharon</name>
    <dbReference type="NCBI Taxonomy" id="106335"/>
    <lineage>
        <taxon>Eukaryota</taxon>
        <taxon>Viridiplantae</taxon>
        <taxon>Streptophyta</taxon>
        <taxon>Embryophyta</taxon>
        <taxon>Tracheophyta</taxon>
        <taxon>Spermatophyta</taxon>
        <taxon>Magnoliopsida</taxon>
        <taxon>eudicotyledons</taxon>
        <taxon>Gunneridae</taxon>
        <taxon>Pentapetalae</taxon>
        <taxon>rosids</taxon>
        <taxon>malvids</taxon>
        <taxon>Malvales</taxon>
        <taxon>Malvaceae</taxon>
        <taxon>Malvoideae</taxon>
        <taxon>Hibiscus</taxon>
    </lineage>
</organism>
<dbReference type="Gene3D" id="3.30.70.330">
    <property type="match status" value="1"/>
</dbReference>
<dbReference type="InterPro" id="IPR035979">
    <property type="entry name" value="RBD_domain_sf"/>
</dbReference>
<dbReference type="PANTHER" id="PTHR36061">
    <property type="match status" value="1"/>
</dbReference>
<dbReference type="AlphaFoldDB" id="A0A6A2WEU0"/>
<feature type="coiled-coil region" evidence="2">
    <location>
        <begin position="402"/>
        <end position="429"/>
    </location>
</feature>
<evidence type="ECO:0000256" key="2">
    <source>
        <dbReference type="SAM" id="Coils"/>
    </source>
</evidence>
<evidence type="ECO:0000313" key="6">
    <source>
        <dbReference type="Proteomes" id="UP000436088"/>
    </source>
</evidence>
<dbReference type="SMART" id="SM00360">
    <property type="entry name" value="RRM"/>
    <property type="match status" value="1"/>
</dbReference>